<reference evidence="9" key="2">
    <citation type="submission" date="2015-01" db="EMBL/GenBank/DDBJ databases">
        <title>Evolutionary Origins and Diversification of the Mycorrhizal Mutualists.</title>
        <authorList>
            <consortium name="DOE Joint Genome Institute"/>
            <consortium name="Mycorrhizal Genomics Consortium"/>
            <person name="Kohler A."/>
            <person name="Kuo A."/>
            <person name="Nagy L.G."/>
            <person name="Floudas D."/>
            <person name="Copeland A."/>
            <person name="Barry K.W."/>
            <person name="Cichocki N."/>
            <person name="Veneault-Fourrey C."/>
            <person name="LaButti K."/>
            <person name="Lindquist E.A."/>
            <person name="Lipzen A."/>
            <person name="Lundell T."/>
            <person name="Morin E."/>
            <person name="Murat C."/>
            <person name="Riley R."/>
            <person name="Ohm R."/>
            <person name="Sun H."/>
            <person name="Tunlid A."/>
            <person name="Henrissat B."/>
            <person name="Grigoriev I.V."/>
            <person name="Hibbett D.S."/>
            <person name="Martin F."/>
        </authorList>
    </citation>
    <scope>NUCLEOTIDE SEQUENCE [LARGE SCALE GENOMIC DNA]</scope>
    <source>
        <strain evidence="9">LaAM-08-1</strain>
    </source>
</reference>
<evidence type="ECO:0000259" key="6">
    <source>
        <dbReference type="PROSITE" id="PS50090"/>
    </source>
</evidence>
<reference evidence="8 9" key="1">
    <citation type="submission" date="2014-04" db="EMBL/GenBank/DDBJ databases">
        <authorList>
            <consortium name="DOE Joint Genome Institute"/>
            <person name="Kuo A."/>
            <person name="Kohler A."/>
            <person name="Nagy L.G."/>
            <person name="Floudas D."/>
            <person name="Copeland A."/>
            <person name="Barry K.W."/>
            <person name="Cichocki N."/>
            <person name="Veneault-Fourrey C."/>
            <person name="LaButti K."/>
            <person name="Lindquist E.A."/>
            <person name="Lipzen A."/>
            <person name="Lundell T."/>
            <person name="Morin E."/>
            <person name="Murat C."/>
            <person name="Sun H."/>
            <person name="Tunlid A."/>
            <person name="Henrissat B."/>
            <person name="Grigoriev I.V."/>
            <person name="Hibbett D.S."/>
            <person name="Martin F."/>
            <person name="Nordberg H.P."/>
            <person name="Cantor M.N."/>
            <person name="Hua S.X."/>
        </authorList>
    </citation>
    <scope>NUCLEOTIDE SEQUENCE [LARGE SCALE GENOMIC DNA]</scope>
    <source>
        <strain evidence="8 9">LaAM-08-1</strain>
    </source>
</reference>
<evidence type="ECO:0000256" key="2">
    <source>
        <dbReference type="ARBA" id="ARBA00023125"/>
    </source>
</evidence>
<evidence type="ECO:0000256" key="3">
    <source>
        <dbReference type="ARBA" id="ARBA00023163"/>
    </source>
</evidence>
<dbReference type="InterPro" id="IPR017930">
    <property type="entry name" value="Myb_dom"/>
</dbReference>
<dbReference type="OrthoDB" id="2143914at2759"/>
<keyword evidence="3" id="KW-0804">Transcription</keyword>
<evidence type="ECO:0000256" key="5">
    <source>
        <dbReference type="SAM" id="MobiDB-lite"/>
    </source>
</evidence>
<feature type="domain" description="Myb-like" evidence="6">
    <location>
        <begin position="55"/>
        <end position="105"/>
    </location>
</feature>
<feature type="region of interest" description="Disordered" evidence="5">
    <location>
        <begin position="597"/>
        <end position="627"/>
    </location>
</feature>
<evidence type="ECO:0000313" key="8">
    <source>
        <dbReference type="EMBL" id="KIK05527.1"/>
    </source>
</evidence>
<evidence type="ECO:0008006" key="10">
    <source>
        <dbReference type="Google" id="ProtNLM"/>
    </source>
</evidence>
<feature type="region of interest" description="Disordered" evidence="5">
    <location>
        <begin position="641"/>
        <end position="667"/>
    </location>
</feature>
<dbReference type="PANTHER" id="PTHR46621">
    <property type="entry name" value="SNRNA-ACTIVATING PROTEIN COMPLEX SUBUNIT 4"/>
    <property type="match status" value="1"/>
</dbReference>
<feature type="domain" description="Myb-like" evidence="6">
    <location>
        <begin position="106"/>
        <end position="150"/>
    </location>
</feature>
<dbReference type="PROSITE" id="PS50090">
    <property type="entry name" value="MYB_LIKE"/>
    <property type="match status" value="3"/>
</dbReference>
<evidence type="ECO:0000256" key="1">
    <source>
        <dbReference type="ARBA" id="ARBA00023015"/>
    </source>
</evidence>
<dbReference type="GO" id="GO:0019185">
    <property type="term" value="C:snRNA-activating protein complex"/>
    <property type="evidence" value="ECO:0007669"/>
    <property type="project" value="TreeGrafter"/>
</dbReference>
<dbReference type="PROSITE" id="PS51294">
    <property type="entry name" value="HTH_MYB"/>
    <property type="match status" value="3"/>
</dbReference>
<evidence type="ECO:0000256" key="4">
    <source>
        <dbReference type="ARBA" id="ARBA00023242"/>
    </source>
</evidence>
<dbReference type="SMART" id="SM00355">
    <property type="entry name" value="ZnF_C2H2"/>
    <property type="match status" value="3"/>
</dbReference>
<dbReference type="InterPro" id="IPR001005">
    <property type="entry name" value="SANT/Myb"/>
</dbReference>
<evidence type="ECO:0000313" key="9">
    <source>
        <dbReference type="Proteomes" id="UP000054477"/>
    </source>
</evidence>
<dbReference type="Pfam" id="PF13921">
    <property type="entry name" value="Myb_DNA-bind_6"/>
    <property type="match status" value="1"/>
</dbReference>
<dbReference type="InterPro" id="IPR009057">
    <property type="entry name" value="Homeodomain-like_sf"/>
</dbReference>
<feature type="domain" description="HTH myb-type" evidence="7">
    <location>
        <begin position="110"/>
        <end position="150"/>
    </location>
</feature>
<feature type="domain" description="HTH myb-type" evidence="7">
    <location>
        <begin position="55"/>
        <end position="109"/>
    </location>
</feature>
<keyword evidence="2" id="KW-0238">DNA-binding</keyword>
<accession>A0A0C9Y5V5</accession>
<dbReference type="SMART" id="SM00717">
    <property type="entry name" value="SANT"/>
    <property type="match status" value="3"/>
</dbReference>
<keyword evidence="1" id="KW-0805">Transcription regulation</keyword>
<feature type="domain" description="Myb-like" evidence="6">
    <location>
        <begin position="2"/>
        <end position="54"/>
    </location>
</feature>
<dbReference type="STRING" id="1095629.A0A0C9Y5V5"/>
<keyword evidence="4" id="KW-0539">Nucleus</keyword>
<name>A0A0C9Y5V5_9AGAR</name>
<keyword evidence="9" id="KW-1185">Reference proteome</keyword>
<dbReference type="GO" id="GO:0042796">
    <property type="term" value="P:snRNA transcription by RNA polymerase III"/>
    <property type="evidence" value="ECO:0007669"/>
    <property type="project" value="TreeGrafter"/>
</dbReference>
<dbReference type="Gene3D" id="1.10.10.60">
    <property type="entry name" value="Homeodomain-like"/>
    <property type="match status" value="3"/>
</dbReference>
<dbReference type="AlphaFoldDB" id="A0A0C9Y5V5"/>
<feature type="domain" description="HTH myb-type" evidence="7">
    <location>
        <begin position="1"/>
        <end position="50"/>
    </location>
</feature>
<dbReference type="EMBL" id="KN838559">
    <property type="protein sequence ID" value="KIK05527.1"/>
    <property type="molecule type" value="Genomic_DNA"/>
</dbReference>
<dbReference type="GO" id="GO:0000978">
    <property type="term" value="F:RNA polymerase II cis-regulatory region sequence-specific DNA binding"/>
    <property type="evidence" value="ECO:0007669"/>
    <property type="project" value="TreeGrafter"/>
</dbReference>
<organism evidence="8 9">
    <name type="scientific">Laccaria amethystina LaAM-08-1</name>
    <dbReference type="NCBI Taxonomy" id="1095629"/>
    <lineage>
        <taxon>Eukaryota</taxon>
        <taxon>Fungi</taxon>
        <taxon>Dikarya</taxon>
        <taxon>Basidiomycota</taxon>
        <taxon>Agaricomycotina</taxon>
        <taxon>Agaricomycetes</taxon>
        <taxon>Agaricomycetidae</taxon>
        <taxon>Agaricales</taxon>
        <taxon>Agaricineae</taxon>
        <taxon>Hydnangiaceae</taxon>
        <taxon>Laccaria</taxon>
    </lineage>
</organism>
<dbReference type="PANTHER" id="PTHR46621:SF1">
    <property type="entry name" value="SNRNA-ACTIVATING PROTEIN COMPLEX SUBUNIT 4"/>
    <property type="match status" value="1"/>
</dbReference>
<dbReference type="InterPro" id="IPR051575">
    <property type="entry name" value="Myb-like_DNA-bd"/>
</dbReference>
<feature type="compositionally biased region" description="Low complexity" evidence="5">
    <location>
        <begin position="597"/>
        <end position="620"/>
    </location>
</feature>
<dbReference type="CDD" id="cd00167">
    <property type="entry name" value="SANT"/>
    <property type="match status" value="2"/>
</dbReference>
<protein>
    <recommendedName>
        <fullName evidence="10">C2H2-type domain-containing protein</fullName>
    </recommendedName>
</protein>
<dbReference type="Pfam" id="PF00249">
    <property type="entry name" value="Myb_DNA-binding"/>
    <property type="match status" value="1"/>
</dbReference>
<sequence>MAERNASRPWTEEEDKLLQQGVERFGEQENWKTIAVSIPGRTNKACRKRWLHSLSPNVKKTAWTAGEDQKLLDLYDQQGPKWSVIARQIPGRTDDACSKRYREALDPSLKKDVWTPEEDQKLKQAHIQHGMKWGMIGQQLQRSGLACRNRCCLTLPCRSSQLLKRVRWRLIERKRAARAALVLEDSGLRTLSIVTQRPSHESVSLFPYSHLGNTFRESSPPQGSPVLTPSISPHPTSSPNVVLCGPTPRALPEEQTATPHDHWLPNPQVHIPSQRPGTITIYNDAHHSLTDFIMNQQDLGPLLSAIFGQPSPCGTANESVGLRDFATTSATIQGATIAEPPHTDAREVSSSGFDRFQDLNSKAILTNDGTANHSEYFDSMTTAKDTASIRESQADMIAIDNTVNQLQNFDLETFSRDTMTSNDPLNFELGTILADIMTDVRASDFRSHVVTDKPLDFDIETFPLSSDFPTEHSRDFAFEALLANGSIADHSRDSDLAPRSPHQPSDLPFNPLLIDSLPSGPTQFGCTRLDPMQFLQSDSLEIGPLSPDPIQSNTLQTHSLQFDLWKSSNFSDIVPLLPRETSYPGLNFSSSHDDLSSTLSTPFTTSSSMSPISSPNSMSPADLPNEQLPIGSMLHLQDSLSSVPRLRKPRKTKGPDPASRLSSNLPLSSDPEVRPYVCGREGCWSIGASMSTSCFATSKQLFEHSKGDHEGEPLGDKPFRCGLFGCGKSWKSINGLQYHLQLSAAHFRNALSSQFSAQGTQGGLQTDFVDLFPDDSHRTYACPMPNCFKAYRQHSGLRYHLLHVRWHNLLVMESSGTHL</sequence>
<evidence type="ECO:0000259" key="7">
    <source>
        <dbReference type="PROSITE" id="PS51294"/>
    </source>
</evidence>
<dbReference type="InterPro" id="IPR013087">
    <property type="entry name" value="Znf_C2H2_type"/>
</dbReference>
<dbReference type="Proteomes" id="UP000054477">
    <property type="component" value="Unassembled WGS sequence"/>
</dbReference>
<gene>
    <name evidence="8" type="ORF">K443DRAFT_130361</name>
</gene>
<dbReference type="HOGENOM" id="CLU_021970_0_0_1"/>
<dbReference type="SUPFAM" id="SSF46689">
    <property type="entry name" value="Homeodomain-like"/>
    <property type="match status" value="2"/>
</dbReference>
<dbReference type="GO" id="GO:0001006">
    <property type="term" value="F:RNA polymerase III type 3 promoter sequence-specific DNA binding"/>
    <property type="evidence" value="ECO:0007669"/>
    <property type="project" value="TreeGrafter"/>
</dbReference>
<proteinExistence type="predicted"/>
<dbReference type="GO" id="GO:0042795">
    <property type="term" value="P:snRNA transcription by RNA polymerase II"/>
    <property type="evidence" value="ECO:0007669"/>
    <property type="project" value="TreeGrafter"/>
</dbReference>